<dbReference type="RefSeq" id="WP_175325341.1">
    <property type="nucleotide sequence ID" value="NZ_BAAAWP010000001.1"/>
</dbReference>
<gene>
    <name evidence="2" type="ORF">HP467_04295</name>
</gene>
<comment type="caution">
    <text evidence="2">The sequence shown here is derived from an EMBL/GenBank/DDBJ whole genome shotgun (WGS) entry which is preliminary data.</text>
</comment>
<dbReference type="EMBL" id="JABMCG010000087">
    <property type="protein sequence ID" value="NUU27334.1"/>
    <property type="molecule type" value="Genomic_DNA"/>
</dbReference>
<proteinExistence type="predicted"/>
<dbReference type="InterPro" id="IPR051680">
    <property type="entry name" value="ATP-dep_Glu-Cys_Ligase-2"/>
</dbReference>
<dbReference type="Pfam" id="PF04168">
    <property type="entry name" value="Alpha-E"/>
    <property type="match status" value="1"/>
</dbReference>
<accession>A0A850DQ19</accession>
<dbReference type="PANTHER" id="PTHR34595:SF7">
    <property type="entry name" value="SLL1039 PROTEIN"/>
    <property type="match status" value="1"/>
</dbReference>
<feature type="domain" description="DUF403" evidence="1">
    <location>
        <begin position="1"/>
        <end position="281"/>
    </location>
</feature>
<dbReference type="PANTHER" id="PTHR34595">
    <property type="entry name" value="BLR5612 PROTEIN"/>
    <property type="match status" value="1"/>
</dbReference>
<organism evidence="2 3">
    <name type="scientific">Curtobacterium citreum</name>
    <dbReference type="NCBI Taxonomy" id="2036"/>
    <lineage>
        <taxon>Bacteria</taxon>
        <taxon>Bacillati</taxon>
        <taxon>Actinomycetota</taxon>
        <taxon>Actinomycetes</taxon>
        <taxon>Micrococcales</taxon>
        <taxon>Microbacteriaceae</taxon>
        <taxon>Curtobacterium</taxon>
    </lineage>
</organism>
<dbReference type="AlphaFoldDB" id="A0A850DQ19"/>
<reference evidence="2 3" key="1">
    <citation type="submission" date="2020-05" db="EMBL/GenBank/DDBJ databases">
        <title>Genome Sequencing of Type Strains.</title>
        <authorList>
            <person name="Lemaire J.F."/>
            <person name="Inderbitzin P."/>
            <person name="Gregorio O.A."/>
            <person name="Collins S.B."/>
            <person name="Wespe N."/>
            <person name="Knight-Connoni V."/>
        </authorList>
    </citation>
    <scope>NUCLEOTIDE SEQUENCE [LARGE SCALE GENOMIC DNA]</scope>
    <source>
        <strain evidence="2 3">DSM 20512</strain>
    </source>
</reference>
<dbReference type="Proteomes" id="UP000539146">
    <property type="component" value="Unassembled WGS sequence"/>
</dbReference>
<dbReference type="InterPro" id="IPR007296">
    <property type="entry name" value="DUF403"/>
</dbReference>
<sequence>MLSRLAGSVFRVGTAVERADVVARMLEVYVVRPDVVAAGEDPAVASALRAVLGAQGPGRSGRAATIESLALDRHEPASVASAVAVARDDARRAREVVPTELWDCLDVTRSRMPRKVSVERAHEFLAWVRERSALAVGVVEGDASRDEVWEFFTLGRSLLRCGATARLLASDLVDTAAPHSWATALRACGAVEAFRRGRDHRATDPASVAGFLLRDGHSPRSLAFLAQRADDCLADVAPACVADEVEAFRRARAALEHPDAEQPDAWPRTVTARLAAAVDAVVAALDERVFAAAVPAR</sequence>
<protein>
    <submittedName>
        <fullName evidence="2">Alpha-E domain-containing protein</fullName>
    </submittedName>
</protein>
<evidence type="ECO:0000313" key="3">
    <source>
        <dbReference type="Proteomes" id="UP000539146"/>
    </source>
</evidence>
<evidence type="ECO:0000259" key="1">
    <source>
        <dbReference type="Pfam" id="PF04168"/>
    </source>
</evidence>
<name>A0A850DQ19_9MICO</name>
<evidence type="ECO:0000313" key="2">
    <source>
        <dbReference type="EMBL" id="NUU27334.1"/>
    </source>
</evidence>